<dbReference type="PROSITE" id="PS00156">
    <property type="entry name" value="OMPDECASE"/>
    <property type="match status" value="1"/>
</dbReference>
<dbReference type="UniPathway" id="UPA00070">
    <property type="reaction ID" value="UER00120"/>
</dbReference>
<keyword evidence="5 9" id="KW-0665">Pyrimidine biosynthesis</keyword>
<dbReference type="Gene3D" id="3.20.20.70">
    <property type="entry name" value="Aldolase class I"/>
    <property type="match status" value="1"/>
</dbReference>
<feature type="active site" description="For OMPdecase activity" evidence="10">
    <location>
        <position position="68"/>
    </location>
</feature>
<dbReference type="GO" id="GO:0006207">
    <property type="term" value="P:'de novo' pyrimidine nucleobase biosynthetic process"/>
    <property type="evidence" value="ECO:0007669"/>
    <property type="project" value="InterPro"/>
</dbReference>
<keyword evidence="4 9" id="KW-0210">Decarboxylase</keyword>
<evidence type="ECO:0000256" key="11">
    <source>
        <dbReference type="PIRSR" id="PIRSR614732-2"/>
    </source>
</evidence>
<comment type="similarity">
    <text evidence="8 9">Belongs to the OMP decarboxylase family. Type 1 subfamily.</text>
</comment>
<comment type="subunit">
    <text evidence="3 9">Homodimer.</text>
</comment>
<dbReference type="InterPro" id="IPR047596">
    <property type="entry name" value="OMPdecase_bac"/>
</dbReference>
<dbReference type="InterPro" id="IPR018089">
    <property type="entry name" value="OMPdecase_AS"/>
</dbReference>
<evidence type="ECO:0000256" key="7">
    <source>
        <dbReference type="ARBA" id="ARBA00049157"/>
    </source>
</evidence>
<evidence type="ECO:0000256" key="2">
    <source>
        <dbReference type="ARBA" id="ARBA00004861"/>
    </source>
</evidence>
<feature type="binding site" evidence="9 11">
    <location>
        <position position="197"/>
    </location>
    <ligand>
        <name>substrate</name>
    </ligand>
</feature>
<feature type="binding site" evidence="9 11">
    <location>
        <position position="218"/>
    </location>
    <ligand>
        <name>substrate</name>
    </ligand>
</feature>
<feature type="binding site" evidence="9 11">
    <location>
        <position position="16"/>
    </location>
    <ligand>
        <name>substrate</name>
    </ligand>
</feature>
<dbReference type="AlphaFoldDB" id="A0A235B4V4"/>
<dbReference type="SUPFAM" id="SSF51366">
    <property type="entry name" value="Ribulose-phoshate binding barrel"/>
    <property type="match status" value="1"/>
</dbReference>
<dbReference type="SMART" id="SM00934">
    <property type="entry name" value="OMPdecase"/>
    <property type="match status" value="1"/>
</dbReference>
<sequence>MTTATADRTHVVIALDFPEPNEAERFLSLWRDREKPFVKVGMQLFYAAGPRWVASLVETGYSVFLDLKLHDIPHTVAGGIGSLTGLGVDWITLHAGGGKAMMEAAKAAASAAGSRRPRLLAVTQLTSMDRRAMNDELGIPGTVRDAVLRYARLAEQAGMDGVVCSGEEAGWIKEKVGRSLMTVTPGIRLNGQRTGDQKRVMTPEKAVRSGADHLVVGRPITRAQHPVEVYEEMVKCVQQTRRENDV</sequence>
<dbReference type="NCBIfam" id="TIGR01740">
    <property type="entry name" value="pyrF"/>
    <property type="match status" value="1"/>
</dbReference>
<evidence type="ECO:0000313" key="15">
    <source>
        <dbReference type="Proteomes" id="UP000215459"/>
    </source>
</evidence>
<feature type="active site" description="For OMPdecase activity" evidence="10">
    <location>
        <position position="66"/>
    </location>
</feature>
<feature type="binding site" evidence="9">
    <location>
        <begin position="66"/>
        <end position="75"/>
    </location>
    <ligand>
        <name>substrate</name>
    </ligand>
</feature>
<organism evidence="14 15">
    <name type="scientific">Paludifilum halophilum</name>
    <dbReference type="NCBI Taxonomy" id="1642702"/>
    <lineage>
        <taxon>Bacteria</taxon>
        <taxon>Bacillati</taxon>
        <taxon>Bacillota</taxon>
        <taxon>Bacilli</taxon>
        <taxon>Bacillales</taxon>
        <taxon>Thermoactinomycetaceae</taxon>
        <taxon>Paludifilum</taxon>
    </lineage>
</organism>
<keyword evidence="15" id="KW-1185">Reference proteome</keyword>
<feature type="domain" description="Orotidine 5'-phosphate decarboxylase" evidence="13">
    <location>
        <begin position="10"/>
        <end position="233"/>
    </location>
</feature>
<comment type="function">
    <text evidence="1 9">Catalyzes the decarboxylation of orotidine 5'-monophosphate (OMP) to uridine 5'-monophosphate (UMP).</text>
</comment>
<dbReference type="EMBL" id="NOWF01000010">
    <property type="protein sequence ID" value="OYD06645.1"/>
    <property type="molecule type" value="Genomic_DNA"/>
</dbReference>
<feature type="binding site" evidence="9 11">
    <location>
        <position position="39"/>
    </location>
    <ligand>
        <name>substrate</name>
    </ligand>
</feature>
<feature type="binding site" evidence="9 11">
    <location>
        <position position="217"/>
    </location>
    <ligand>
        <name>substrate</name>
    </ligand>
</feature>
<evidence type="ECO:0000256" key="1">
    <source>
        <dbReference type="ARBA" id="ARBA00002356"/>
    </source>
</evidence>
<reference evidence="14 15" key="1">
    <citation type="submission" date="2017-07" db="EMBL/GenBank/DDBJ databases">
        <title>The genome sequence of Paludifilum halophilum highlights mechanisms for microbial adaptation to high salt environemnts.</title>
        <authorList>
            <person name="Belbahri L."/>
        </authorList>
    </citation>
    <scope>NUCLEOTIDE SEQUENCE [LARGE SCALE GENOMIC DNA]</scope>
    <source>
        <strain evidence="14 15">DSM 102817</strain>
    </source>
</reference>
<evidence type="ECO:0000256" key="12">
    <source>
        <dbReference type="RuleBase" id="RU000512"/>
    </source>
</evidence>
<accession>A0A235B4V4</accession>
<evidence type="ECO:0000256" key="4">
    <source>
        <dbReference type="ARBA" id="ARBA00022793"/>
    </source>
</evidence>
<dbReference type="InterPro" id="IPR001754">
    <property type="entry name" value="OMPdeCOase_dom"/>
</dbReference>
<protein>
    <recommendedName>
        <fullName evidence="9">Orotidine 5'-phosphate decarboxylase</fullName>
        <ecNumber evidence="9">4.1.1.23</ecNumber>
    </recommendedName>
    <alternativeName>
        <fullName evidence="9">OMP decarboxylase</fullName>
        <shortName evidence="9">OMPDCase</shortName>
        <shortName evidence="9">OMPdecase</shortName>
    </alternativeName>
</protein>
<feature type="active site" description="Proton donor" evidence="9">
    <location>
        <position position="68"/>
    </location>
</feature>
<dbReference type="GO" id="GO:0044205">
    <property type="term" value="P:'de novo' UMP biosynthetic process"/>
    <property type="evidence" value="ECO:0007669"/>
    <property type="project" value="UniProtKB-UniRule"/>
</dbReference>
<dbReference type="Pfam" id="PF00215">
    <property type="entry name" value="OMPdecase"/>
    <property type="match status" value="1"/>
</dbReference>
<dbReference type="GO" id="GO:0005829">
    <property type="term" value="C:cytosol"/>
    <property type="evidence" value="ECO:0007669"/>
    <property type="project" value="TreeGrafter"/>
</dbReference>
<comment type="pathway">
    <text evidence="2 9 12">Pyrimidine metabolism; UMP biosynthesis via de novo pathway; UMP from orotate: step 2/2.</text>
</comment>
<dbReference type="InterPro" id="IPR014732">
    <property type="entry name" value="OMPdecase"/>
</dbReference>
<evidence type="ECO:0000259" key="13">
    <source>
        <dbReference type="SMART" id="SM00934"/>
    </source>
</evidence>
<feature type="binding site" evidence="9 11">
    <location>
        <position position="126"/>
    </location>
    <ligand>
        <name>substrate</name>
    </ligand>
</feature>
<dbReference type="CDD" id="cd04725">
    <property type="entry name" value="OMP_decarboxylase_like"/>
    <property type="match status" value="1"/>
</dbReference>
<evidence type="ECO:0000313" key="14">
    <source>
        <dbReference type="EMBL" id="OYD06645.1"/>
    </source>
</evidence>
<dbReference type="InterPro" id="IPR013785">
    <property type="entry name" value="Aldolase_TIM"/>
</dbReference>
<keyword evidence="6 9" id="KW-0456">Lyase</keyword>
<dbReference type="OrthoDB" id="9806203at2"/>
<dbReference type="InterPro" id="IPR011060">
    <property type="entry name" value="RibuloseP-bd_barrel"/>
</dbReference>
<evidence type="ECO:0000256" key="9">
    <source>
        <dbReference type="HAMAP-Rule" id="MF_01200"/>
    </source>
</evidence>
<comment type="caution">
    <text evidence="14">The sequence shown here is derived from an EMBL/GenBank/DDBJ whole genome shotgun (WGS) entry which is preliminary data.</text>
</comment>
<feature type="active site" description="For OMPdecase activity" evidence="10">
    <location>
        <position position="71"/>
    </location>
</feature>
<dbReference type="Proteomes" id="UP000215459">
    <property type="component" value="Unassembled WGS sequence"/>
</dbReference>
<evidence type="ECO:0000256" key="8">
    <source>
        <dbReference type="ARBA" id="ARBA00061012"/>
    </source>
</evidence>
<proteinExistence type="inferred from homology"/>
<evidence type="ECO:0000256" key="10">
    <source>
        <dbReference type="PIRSR" id="PIRSR614732-1"/>
    </source>
</evidence>
<dbReference type="PANTHER" id="PTHR32119">
    <property type="entry name" value="OROTIDINE 5'-PHOSPHATE DECARBOXYLASE"/>
    <property type="match status" value="1"/>
</dbReference>
<comment type="catalytic activity">
    <reaction evidence="7 9 12">
        <text>orotidine 5'-phosphate + H(+) = UMP + CO2</text>
        <dbReference type="Rhea" id="RHEA:11596"/>
        <dbReference type="ChEBI" id="CHEBI:15378"/>
        <dbReference type="ChEBI" id="CHEBI:16526"/>
        <dbReference type="ChEBI" id="CHEBI:57538"/>
        <dbReference type="ChEBI" id="CHEBI:57865"/>
        <dbReference type="EC" id="4.1.1.23"/>
    </reaction>
</comment>
<evidence type="ECO:0000256" key="3">
    <source>
        <dbReference type="ARBA" id="ARBA00011738"/>
    </source>
</evidence>
<evidence type="ECO:0000256" key="6">
    <source>
        <dbReference type="ARBA" id="ARBA00023239"/>
    </source>
</evidence>
<dbReference type="NCBIfam" id="NF001273">
    <property type="entry name" value="PRK00230.1"/>
    <property type="match status" value="1"/>
</dbReference>
<gene>
    <name evidence="9 14" type="primary">pyrF</name>
    <name evidence="14" type="ORF">CHM34_15170</name>
</gene>
<dbReference type="EC" id="4.1.1.23" evidence="9"/>
<dbReference type="RefSeq" id="WP_094265455.1">
    <property type="nucleotide sequence ID" value="NZ_NOWF01000010.1"/>
</dbReference>
<dbReference type="FunFam" id="3.20.20.70:FF:000015">
    <property type="entry name" value="Orotidine 5'-phosphate decarboxylase"/>
    <property type="match status" value="1"/>
</dbReference>
<dbReference type="GO" id="GO:0004590">
    <property type="term" value="F:orotidine-5'-phosphate decarboxylase activity"/>
    <property type="evidence" value="ECO:0007669"/>
    <property type="project" value="UniProtKB-UniRule"/>
</dbReference>
<name>A0A235B4V4_9BACL</name>
<dbReference type="HAMAP" id="MF_01200_B">
    <property type="entry name" value="OMPdecase_type1_B"/>
    <property type="match status" value="1"/>
</dbReference>
<evidence type="ECO:0000256" key="5">
    <source>
        <dbReference type="ARBA" id="ARBA00022975"/>
    </source>
</evidence>
<dbReference type="PANTHER" id="PTHR32119:SF2">
    <property type="entry name" value="OROTIDINE 5'-PHOSPHATE DECARBOXYLASE"/>
    <property type="match status" value="1"/>
</dbReference>
<feature type="binding site" evidence="9 11">
    <location>
        <position position="188"/>
    </location>
    <ligand>
        <name>substrate</name>
    </ligand>
</feature>